<dbReference type="CDD" id="cd03255">
    <property type="entry name" value="ABC_MJ0796_LolCDE_FtsE"/>
    <property type="match status" value="1"/>
</dbReference>
<dbReference type="GO" id="GO:0022857">
    <property type="term" value="F:transmembrane transporter activity"/>
    <property type="evidence" value="ECO:0007669"/>
    <property type="project" value="TreeGrafter"/>
</dbReference>
<dbReference type="GO" id="GO:0016887">
    <property type="term" value="F:ATP hydrolysis activity"/>
    <property type="evidence" value="ECO:0007669"/>
    <property type="project" value="InterPro"/>
</dbReference>
<dbReference type="Gene3D" id="3.40.50.300">
    <property type="entry name" value="P-loop containing nucleotide triphosphate hydrolases"/>
    <property type="match status" value="1"/>
</dbReference>
<sequence length="243" mass="25794">MTAPGPLVELAAARKDYGTVTALDATDLTVVPGELVAVVGPSGSGKSTLLTIMGTLSRPSRGTVRIVGHDLDSLTDRRLSALRATTIGFVFQQFHLPPGPVVDAVADGLLYRGVARRRRRELAERALNRVGLADRVGHHTHQLSGGQKQRVAIARAVLGDPPLLLADEPTGALDSHSGNVVMELLRELHHDGTAVVIITHNQDIAAAVPRRIALRDGRIVHDSAVDVVDVADGVDVADMETLR</sequence>
<dbReference type="GO" id="GO:0005524">
    <property type="term" value="F:ATP binding"/>
    <property type="evidence" value="ECO:0007669"/>
    <property type="project" value="UniProtKB-KW"/>
</dbReference>
<dbReference type="PROSITE" id="PS50893">
    <property type="entry name" value="ABC_TRANSPORTER_2"/>
    <property type="match status" value="1"/>
</dbReference>
<protein>
    <submittedName>
        <fullName evidence="5">Peptide ABC transporter ATP-binding protein</fullName>
    </submittedName>
</protein>
<proteinExistence type="predicted"/>
<evidence type="ECO:0000259" key="4">
    <source>
        <dbReference type="PROSITE" id="PS50893"/>
    </source>
</evidence>
<organism evidence="5 6">
    <name type="scientific">Embleya hyalina</name>
    <dbReference type="NCBI Taxonomy" id="516124"/>
    <lineage>
        <taxon>Bacteria</taxon>
        <taxon>Bacillati</taxon>
        <taxon>Actinomycetota</taxon>
        <taxon>Actinomycetes</taxon>
        <taxon>Kitasatosporales</taxon>
        <taxon>Streptomycetaceae</taxon>
        <taxon>Embleya</taxon>
    </lineage>
</organism>
<feature type="domain" description="ABC transporter" evidence="4">
    <location>
        <begin position="8"/>
        <end position="241"/>
    </location>
</feature>
<dbReference type="PROSITE" id="PS00211">
    <property type="entry name" value="ABC_TRANSPORTER_1"/>
    <property type="match status" value="1"/>
</dbReference>
<dbReference type="PANTHER" id="PTHR24220:SF86">
    <property type="entry name" value="ABC TRANSPORTER ABCH.1"/>
    <property type="match status" value="1"/>
</dbReference>
<dbReference type="InterPro" id="IPR015854">
    <property type="entry name" value="ABC_transpr_LolD-like"/>
</dbReference>
<dbReference type="Proteomes" id="UP000286931">
    <property type="component" value="Unassembled WGS sequence"/>
</dbReference>
<reference evidence="5 6" key="1">
    <citation type="submission" date="2018-12" db="EMBL/GenBank/DDBJ databases">
        <title>Draft genome sequence of Embleya hyalina NBRC 13850T.</title>
        <authorList>
            <person name="Komaki H."/>
            <person name="Hosoyama A."/>
            <person name="Kimura A."/>
            <person name="Ichikawa N."/>
            <person name="Tamura T."/>
        </authorList>
    </citation>
    <scope>NUCLEOTIDE SEQUENCE [LARGE SCALE GENOMIC DNA]</scope>
    <source>
        <strain evidence="5 6">NBRC 13850</strain>
    </source>
</reference>
<evidence type="ECO:0000313" key="6">
    <source>
        <dbReference type="Proteomes" id="UP000286931"/>
    </source>
</evidence>
<dbReference type="EMBL" id="BIFH01000066">
    <property type="protein sequence ID" value="GCE02490.1"/>
    <property type="molecule type" value="Genomic_DNA"/>
</dbReference>
<keyword evidence="1" id="KW-0813">Transport</keyword>
<dbReference type="AlphaFoldDB" id="A0A401Z6J8"/>
<dbReference type="InterPro" id="IPR017911">
    <property type="entry name" value="MacB-like_ATP-bd"/>
</dbReference>
<keyword evidence="6" id="KW-1185">Reference proteome</keyword>
<dbReference type="SMART" id="SM00382">
    <property type="entry name" value="AAA"/>
    <property type="match status" value="1"/>
</dbReference>
<dbReference type="SUPFAM" id="SSF52540">
    <property type="entry name" value="P-loop containing nucleoside triphosphate hydrolases"/>
    <property type="match status" value="1"/>
</dbReference>
<evidence type="ECO:0000313" key="5">
    <source>
        <dbReference type="EMBL" id="GCE02490.1"/>
    </source>
</evidence>
<keyword evidence="2" id="KW-0547">Nucleotide-binding</keyword>
<dbReference type="InterPro" id="IPR027417">
    <property type="entry name" value="P-loop_NTPase"/>
</dbReference>
<dbReference type="RefSeq" id="WP_126643979.1">
    <property type="nucleotide sequence ID" value="NZ_BIFH01000066.1"/>
</dbReference>
<dbReference type="PANTHER" id="PTHR24220">
    <property type="entry name" value="IMPORT ATP-BINDING PROTEIN"/>
    <property type="match status" value="1"/>
</dbReference>
<dbReference type="InterPro" id="IPR003439">
    <property type="entry name" value="ABC_transporter-like_ATP-bd"/>
</dbReference>
<accession>A0A401Z6J8</accession>
<dbReference type="OrthoDB" id="9802264at2"/>
<evidence type="ECO:0000256" key="2">
    <source>
        <dbReference type="ARBA" id="ARBA00022741"/>
    </source>
</evidence>
<evidence type="ECO:0000256" key="3">
    <source>
        <dbReference type="ARBA" id="ARBA00022840"/>
    </source>
</evidence>
<comment type="caution">
    <text evidence="5">The sequence shown here is derived from an EMBL/GenBank/DDBJ whole genome shotgun (WGS) entry which is preliminary data.</text>
</comment>
<name>A0A401Z6J8_9ACTN</name>
<keyword evidence="3 5" id="KW-0067">ATP-binding</keyword>
<dbReference type="InterPro" id="IPR003593">
    <property type="entry name" value="AAA+_ATPase"/>
</dbReference>
<dbReference type="GO" id="GO:0005886">
    <property type="term" value="C:plasma membrane"/>
    <property type="evidence" value="ECO:0007669"/>
    <property type="project" value="TreeGrafter"/>
</dbReference>
<dbReference type="Pfam" id="PF00005">
    <property type="entry name" value="ABC_tran"/>
    <property type="match status" value="1"/>
</dbReference>
<gene>
    <name evidence="5" type="ORF">EHYA_10267</name>
</gene>
<dbReference type="InterPro" id="IPR017871">
    <property type="entry name" value="ABC_transporter-like_CS"/>
</dbReference>
<evidence type="ECO:0000256" key="1">
    <source>
        <dbReference type="ARBA" id="ARBA00022448"/>
    </source>
</evidence>